<reference evidence="2" key="1">
    <citation type="submission" date="2022-04" db="EMBL/GenBank/DDBJ databases">
        <title>A functionally conserved STORR gene fusion in Papaver species that diverged 16.8 million years ago.</title>
        <authorList>
            <person name="Catania T."/>
        </authorList>
    </citation>
    <scope>NUCLEOTIDE SEQUENCE</scope>
    <source>
        <strain evidence="2">S-188037</strain>
    </source>
</reference>
<dbReference type="AlphaFoldDB" id="A0AAD4SSJ6"/>
<sequence length="128" mass="13725">MAMRKCGSSLLRMPYYSLRSIFVQSGKKMGTDSAATAGKQKITDANVPSWCSEILMCPLSRKPLRRSVGQSNGGGEGSEDSLLSDAYPCILYPIVDGIPCLIPSQGKLLKSNDDDGDDKASMSPDPTF</sequence>
<evidence type="ECO:0008006" key="4">
    <source>
        <dbReference type="Google" id="ProtNLM"/>
    </source>
</evidence>
<dbReference type="SUPFAM" id="SSF158997">
    <property type="entry name" value="Trm112p-like"/>
    <property type="match status" value="1"/>
</dbReference>
<dbReference type="PANTHER" id="PTHR33505">
    <property type="entry name" value="ZGC:162634"/>
    <property type="match status" value="1"/>
</dbReference>
<accession>A0AAD4SSJ6</accession>
<name>A0AAD4SSJ6_9MAGN</name>
<keyword evidence="3" id="KW-1185">Reference proteome</keyword>
<proteinExistence type="predicted"/>
<dbReference type="Gene3D" id="2.20.25.10">
    <property type="match status" value="1"/>
</dbReference>
<dbReference type="Proteomes" id="UP001202328">
    <property type="component" value="Unassembled WGS sequence"/>
</dbReference>
<evidence type="ECO:0000313" key="2">
    <source>
        <dbReference type="EMBL" id="KAI3919848.1"/>
    </source>
</evidence>
<dbReference type="EMBL" id="JAJJMB010008870">
    <property type="protein sequence ID" value="KAI3919848.1"/>
    <property type="molecule type" value="Genomic_DNA"/>
</dbReference>
<organism evidence="2 3">
    <name type="scientific">Papaver atlanticum</name>
    <dbReference type="NCBI Taxonomy" id="357466"/>
    <lineage>
        <taxon>Eukaryota</taxon>
        <taxon>Viridiplantae</taxon>
        <taxon>Streptophyta</taxon>
        <taxon>Embryophyta</taxon>
        <taxon>Tracheophyta</taxon>
        <taxon>Spermatophyta</taxon>
        <taxon>Magnoliopsida</taxon>
        <taxon>Ranunculales</taxon>
        <taxon>Papaveraceae</taxon>
        <taxon>Papaveroideae</taxon>
        <taxon>Papaver</taxon>
    </lineage>
</organism>
<evidence type="ECO:0000313" key="3">
    <source>
        <dbReference type="Proteomes" id="UP001202328"/>
    </source>
</evidence>
<comment type="caution">
    <text evidence="2">The sequence shown here is derived from an EMBL/GenBank/DDBJ whole genome shotgun (WGS) entry which is preliminary data.</text>
</comment>
<dbReference type="PANTHER" id="PTHR33505:SF4">
    <property type="entry name" value="PROTEIN PREY, MITOCHONDRIAL"/>
    <property type="match status" value="1"/>
</dbReference>
<gene>
    <name evidence="2" type="ORF">MKW98_001104</name>
</gene>
<protein>
    <recommendedName>
        <fullName evidence="4">Protein preY, mitochondrial</fullName>
    </recommendedName>
</protein>
<feature type="region of interest" description="Disordered" evidence="1">
    <location>
        <begin position="109"/>
        <end position="128"/>
    </location>
</feature>
<evidence type="ECO:0000256" key="1">
    <source>
        <dbReference type="SAM" id="MobiDB-lite"/>
    </source>
</evidence>